<dbReference type="SUPFAM" id="SSF64288">
    <property type="entry name" value="Chorismate lyase-like"/>
    <property type="match status" value="1"/>
</dbReference>
<dbReference type="InterPro" id="IPR028978">
    <property type="entry name" value="Chorismate_lyase_/UTRA_dom_sf"/>
</dbReference>
<dbReference type="GO" id="GO:0003700">
    <property type="term" value="F:DNA-binding transcription factor activity"/>
    <property type="evidence" value="ECO:0007669"/>
    <property type="project" value="InterPro"/>
</dbReference>
<keyword evidence="6" id="KW-1185">Reference proteome</keyword>
<evidence type="ECO:0000256" key="3">
    <source>
        <dbReference type="ARBA" id="ARBA00023163"/>
    </source>
</evidence>
<dbReference type="PANTHER" id="PTHR44846:SF1">
    <property type="entry name" value="MANNOSYL-D-GLYCERATE TRANSPORT_METABOLISM SYSTEM REPRESSOR MNGR-RELATED"/>
    <property type="match status" value="1"/>
</dbReference>
<dbReference type="SMART" id="SM00866">
    <property type="entry name" value="UTRA"/>
    <property type="match status" value="1"/>
</dbReference>
<organism evidence="5 6">
    <name type="scientific">Mobilisporobacter senegalensis</name>
    <dbReference type="NCBI Taxonomy" id="1329262"/>
    <lineage>
        <taxon>Bacteria</taxon>
        <taxon>Bacillati</taxon>
        <taxon>Bacillota</taxon>
        <taxon>Clostridia</taxon>
        <taxon>Lachnospirales</taxon>
        <taxon>Lachnospiraceae</taxon>
        <taxon>Mobilisporobacter</taxon>
    </lineage>
</organism>
<dbReference type="SMART" id="SM00345">
    <property type="entry name" value="HTH_GNTR"/>
    <property type="match status" value="1"/>
</dbReference>
<protein>
    <submittedName>
        <fullName evidence="5">GntR family transcriptional regulator</fullName>
    </submittedName>
</protein>
<evidence type="ECO:0000313" key="6">
    <source>
        <dbReference type="Proteomes" id="UP000273083"/>
    </source>
</evidence>
<accession>A0A3N1X5X4</accession>
<dbReference type="InterPro" id="IPR036388">
    <property type="entry name" value="WH-like_DNA-bd_sf"/>
</dbReference>
<evidence type="ECO:0000313" key="5">
    <source>
        <dbReference type="EMBL" id="ROR22163.1"/>
    </source>
</evidence>
<dbReference type="AlphaFoldDB" id="A0A3N1X5X4"/>
<evidence type="ECO:0000256" key="2">
    <source>
        <dbReference type="ARBA" id="ARBA00023125"/>
    </source>
</evidence>
<evidence type="ECO:0000259" key="4">
    <source>
        <dbReference type="PROSITE" id="PS50949"/>
    </source>
</evidence>
<dbReference type="InterPro" id="IPR000524">
    <property type="entry name" value="Tscrpt_reg_HTH_GntR"/>
</dbReference>
<dbReference type="InterPro" id="IPR050679">
    <property type="entry name" value="Bact_HTH_transcr_reg"/>
</dbReference>
<dbReference type="PRINTS" id="PR00035">
    <property type="entry name" value="HTHGNTR"/>
</dbReference>
<proteinExistence type="predicted"/>
<dbReference type="Gene3D" id="3.40.1410.10">
    <property type="entry name" value="Chorismate lyase-like"/>
    <property type="match status" value="1"/>
</dbReference>
<dbReference type="Gene3D" id="1.10.10.10">
    <property type="entry name" value="Winged helix-like DNA-binding domain superfamily/Winged helix DNA-binding domain"/>
    <property type="match status" value="1"/>
</dbReference>
<dbReference type="OrthoDB" id="9816541at2"/>
<dbReference type="CDD" id="cd07377">
    <property type="entry name" value="WHTH_GntR"/>
    <property type="match status" value="1"/>
</dbReference>
<gene>
    <name evidence="5" type="ORF">EDD66_11646</name>
</gene>
<comment type="caution">
    <text evidence="5">The sequence shown here is derived from an EMBL/GenBank/DDBJ whole genome shotgun (WGS) entry which is preliminary data.</text>
</comment>
<keyword evidence="2" id="KW-0238">DNA-binding</keyword>
<keyword evidence="3" id="KW-0804">Transcription</keyword>
<dbReference type="Pfam" id="PF07702">
    <property type="entry name" value="UTRA"/>
    <property type="match status" value="1"/>
</dbReference>
<dbReference type="InterPro" id="IPR011663">
    <property type="entry name" value="UTRA"/>
</dbReference>
<dbReference type="GO" id="GO:0003677">
    <property type="term" value="F:DNA binding"/>
    <property type="evidence" value="ECO:0007669"/>
    <property type="project" value="UniProtKB-KW"/>
</dbReference>
<reference evidence="5 6" key="1">
    <citation type="submission" date="2018-11" db="EMBL/GenBank/DDBJ databases">
        <title>Genomic Encyclopedia of Type Strains, Phase IV (KMG-IV): sequencing the most valuable type-strain genomes for metagenomic binning, comparative biology and taxonomic classification.</title>
        <authorList>
            <person name="Goeker M."/>
        </authorList>
    </citation>
    <scope>NUCLEOTIDE SEQUENCE [LARGE SCALE GENOMIC DNA]</scope>
    <source>
        <strain evidence="5 6">DSM 26537</strain>
    </source>
</reference>
<dbReference type="Proteomes" id="UP000273083">
    <property type="component" value="Unassembled WGS sequence"/>
</dbReference>
<dbReference type="SUPFAM" id="SSF46785">
    <property type="entry name" value="Winged helix' DNA-binding domain"/>
    <property type="match status" value="1"/>
</dbReference>
<name>A0A3N1X5X4_9FIRM</name>
<dbReference type="EMBL" id="RJVG01000016">
    <property type="protein sequence ID" value="ROR22163.1"/>
    <property type="molecule type" value="Genomic_DNA"/>
</dbReference>
<dbReference type="InterPro" id="IPR036390">
    <property type="entry name" value="WH_DNA-bd_sf"/>
</dbReference>
<evidence type="ECO:0000256" key="1">
    <source>
        <dbReference type="ARBA" id="ARBA00023015"/>
    </source>
</evidence>
<keyword evidence="1" id="KW-0805">Transcription regulation</keyword>
<dbReference type="RefSeq" id="WP_123610876.1">
    <property type="nucleotide sequence ID" value="NZ_RJVG01000016.1"/>
</dbReference>
<dbReference type="PANTHER" id="PTHR44846">
    <property type="entry name" value="MANNOSYL-D-GLYCERATE TRANSPORT/METABOLISM SYSTEM REPRESSOR MNGR-RELATED"/>
    <property type="match status" value="1"/>
</dbReference>
<dbReference type="Pfam" id="PF00392">
    <property type="entry name" value="GntR"/>
    <property type="match status" value="1"/>
</dbReference>
<sequence length="238" mass="27200">MKLKTSLGDKPLWSQVYDILVDRMNQGVYEAGSILPPEVQIMEEFGVSRITVRQAMDRLISEELISRKRGKGTVVLERKDRASTVFQSSFDKVTEVQGNINKEVLSVKMVTPSPEVRYAFELSENQLVLELVRLNRDNHGNVLTIHYSYLNPITELTTKDDYSISLYKVLTQKGYPIEAVIEEITAKISDGKEKQIFKLRKDVAIITRLRKGYNGKQLVEYSISKYNSEGYTLIINSN</sequence>
<dbReference type="PROSITE" id="PS50949">
    <property type="entry name" value="HTH_GNTR"/>
    <property type="match status" value="1"/>
</dbReference>
<dbReference type="GO" id="GO:0045892">
    <property type="term" value="P:negative regulation of DNA-templated transcription"/>
    <property type="evidence" value="ECO:0007669"/>
    <property type="project" value="TreeGrafter"/>
</dbReference>
<feature type="domain" description="HTH gntR-type" evidence="4">
    <location>
        <begin position="10"/>
        <end position="78"/>
    </location>
</feature>